<evidence type="ECO:0000313" key="15">
    <source>
        <dbReference type="Proteomes" id="UP000005447"/>
    </source>
</evidence>
<evidence type="ECO:0000256" key="3">
    <source>
        <dbReference type="ARBA" id="ARBA00009135"/>
    </source>
</evidence>
<keyword evidence="5" id="KW-0963">Cytoplasm</keyword>
<keyword evidence="15" id="KW-1185">Reference proteome</keyword>
<comment type="subunit">
    <text evidence="12">Interacts with RAD51 and PCNA. Interacts with PARP1. Interacts with TASOR.</text>
</comment>
<keyword evidence="6" id="KW-0227">DNA damage</keyword>
<evidence type="ECO:0000256" key="11">
    <source>
        <dbReference type="ARBA" id="ARBA00032731"/>
    </source>
</evidence>
<dbReference type="Ensembl" id="ENSCPOT00000010386.3">
    <property type="protein sequence ID" value="ENSCPOP00000009242.2"/>
    <property type="gene ID" value="ENSCPOG00000010292.4"/>
</dbReference>
<dbReference type="GeneID" id="100728642"/>
<dbReference type="STRING" id="10141.ENSCPOP00000009242"/>
<evidence type="ECO:0000256" key="6">
    <source>
        <dbReference type="ARBA" id="ARBA00022763"/>
    </source>
</evidence>
<evidence type="ECO:0000256" key="8">
    <source>
        <dbReference type="ARBA" id="ARBA00023204"/>
    </source>
</evidence>
<dbReference type="HOGENOM" id="CLU_034470_1_0_1"/>
<dbReference type="GO" id="GO:0005654">
    <property type="term" value="C:nucleoplasm"/>
    <property type="evidence" value="ECO:0007669"/>
    <property type="project" value="Ensembl"/>
</dbReference>
<evidence type="ECO:0000256" key="2">
    <source>
        <dbReference type="ARBA" id="ARBA00004496"/>
    </source>
</evidence>
<dbReference type="GO" id="GO:2000042">
    <property type="term" value="P:negative regulation of double-strand break repair via homologous recombination"/>
    <property type="evidence" value="ECO:0007669"/>
    <property type="project" value="Ensembl"/>
</dbReference>
<evidence type="ECO:0000256" key="9">
    <source>
        <dbReference type="ARBA" id="ARBA00023242"/>
    </source>
</evidence>
<dbReference type="eggNOG" id="ENOG502QR2U">
    <property type="taxonomic scope" value="Eukaryota"/>
</dbReference>
<proteinExistence type="inferred from homology"/>
<evidence type="ECO:0000256" key="13">
    <source>
        <dbReference type="SAM" id="MobiDB-lite"/>
    </source>
</evidence>
<dbReference type="OMA" id="CSSQVKM"/>
<feature type="region of interest" description="Disordered" evidence="13">
    <location>
        <begin position="468"/>
        <end position="548"/>
    </location>
</feature>
<dbReference type="OrthoDB" id="6427080at2759"/>
<gene>
    <name evidence="14" type="primary">PARPBP</name>
</gene>
<dbReference type="GO" id="GO:0003677">
    <property type="term" value="F:DNA binding"/>
    <property type="evidence" value="ECO:0007669"/>
    <property type="project" value="UniProtKB-KW"/>
</dbReference>
<feature type="region of interest" description="Disordered" evidence="13">
    <location>
        <begin position="321"/>
        <end position="341"/>
    </location>
</feature>
<protein>
    <recommendedName>
        <fullName evidence="4">PCNA-interacting partner</fullName>
    </recommendedName>
    <alternativeName>
        <fullName evidence="10">PARP-1 binding protein</fullName>
    </alternativeName>
    <alternativeName>
        <fullName evidence="11">PARP1-binding protein</fullName>
    </alternativeName>
</protein>
<dbReference type="EMBL" id="AAKN02013806">
    <property type="status" value="NOT_ANNOTATED_CDS"/>
    <property type="molecule type" value="Genomic_DNA"/>
</dbReference>
<dbReference type="RefSeq" id="XP_063111528.1">
    <property type="nucleotide sequence ID" value="XM_063255458.1"/>
</dbReference>
<organism evidence="14 15">
    <name type="scientific">Cavia porcellus</name>
    <name type="common">Guinea pig</name>
    <dbReference type="NCBI Taxonomy" id="10141"/>
    <lineage>
        <taxon>Eukaryota</taxon>
        <taxon>Metazoa</taxon>
        <taxon>Chordata</taxon>
        <taxon>Craniata</taxon>
        <taxon>Vertebrata</taxon>
        <taxon>Euteleostomi</taxon>
        <taxon>Mammalia</taxon>
        <taxon>Eutheria</taxon>
        <taxon>Euarchontoglires</taxon>
        <taxon>Glires</taxon>
        <taxon>Rodentia</taxon>
        <taxon>Hystricomorpha</taxon>
        <taxon>Caviidae</taxon>
        <taxon>Cavia</taxon>
    </lineage>
</organism>
<dbReference type="InterPro" id="IPR038932">
    <property type="entry name" value="PARPBP"/>
</dbReference>
<dbReference type="GO" id="GO:0005737">
    <property type="term" value="C:cytoplasm"/>
    <property type="evidence" value="ECO:0007669"/>
    <property type="project" value="UniProtKB-SubCell"/>
</dbReference>
<keyword evidence="7" id="KW-0238">DNA-binding</keyword>
<dbReference type="FunFam" id="1.10.486.10:FF:000004">
    <property type="entry name" value="PCNA-interacting partner isoform X3"/>
    <property type="match status" value="1"/>
</dbReference>
<dbReference type="PANTHER" id="PTHR32121:SF0">
    <property type="entry name" value="PCNA-INTERACTING PARTNER"/>
    <property type="match status" value="1"/>
</dbReference>
<dbReference type="Gene3D" id="1.10.486.10">
    <property type="entry name" value="PCRA, domain 4"/>
    <property type="match status" value="1"/>
</dbReference>
<evidence type="ECO:0000313" key="14">
    <source>
        <dbReference type="Ensembl" id="ENSCPOP00000009242.2"/>
    </source>
</evidence>
<dbReference type="RefSeq" id="XP_003476293.1">
    <property type="nucleotide sequence ID" value="XM_003476245.4"/>
</dbReference>
<evidence type="ECO:0000256" key="12">
    <source>
        <dbReference type="ARBA" id="ARBA00063564"/>
    </source>
</evidence>
<evidence type="ECO:0000256" key="1">
    <source>
        <dbReference type="ARBA" id="ARBA00004123"/>
    </source>
</evidence>
<dbReference type="AlphaFoldDB" id="H0VGJ8"/>
<dbReference type="GO" id="GO:0000785">
    <property type="term" value="C:chromatin"/>
    <property type="evidence" value="ECO:0007669"/>
    <property type="project" value="Ensembl"/>
</dbReference>
<feature type="compositionally biased region" description="Basic and acidic residues" evidence="13">
    <location>
        <begin position="485"/>
        <end position="499"/>
    </location>
</feature>
<comment type="subcellular location">
    <subcellularLocation>
        <location evidence="2">Cytoplasm</location>
    </subcellularLocation>
    <subcellularLocation>
        <location evidence="1">Nucleus</location>
    </subcellularLocation>
</comment>
<dbReference type="PANTHER" id="PTHR32121">
    <property type="entry name" value="PCNA-INTERACTING PARTNER"/>
    <property type="match status" value="1"/>
</dbReference>
<evidence type="ECO:0000256" key="7">
    <source>
        <dbReference type="ARBA" id="ARBA00023125"/>
    </source>
</evidence>
<evidence type="ECO:0000256" key="5">
    <source>
        <dbReference type="ARBA" id="ARBA00022490"/>
    </source>
</evidence>
<dbReference type="VEuPathDB" id="HostDB:ENSCPOG00000010292"/>
<dbReference type="Bgee" id="ENSCPOG00000010292">
    <property type="expression patterns" value="Expressed in hypothalamus and 4 other cell types or tissues"/>
</dbReference>
<dbReference type="InterPro" id="IPR027417">
    <property type="entry name" value="P-loop_NTPase"/>
</dbReference>
<reference evidence="14" key="3">
    <citation type="submission" date="2025-09" db="UniProtKB">
        <authorList>
            <consortium name="Ensembl"/>
        </authorList>
    </citation>
    <scope>IDENTIFICATION</scope>
    <source>
        <strain evidence="14">2N</strain>
    </source>
</reference>
<dbReference type="Proteomes" id="UP000005447">
    <property type="component" value="Unassembled WGS sequence"/>
</dbReference>
<reference evidence="14" key="2">
    <citation type="submission" date="2025-08" db="UniProtKB">
        <authorList>
            <consortium name="Ensembl"/>
        </authorList>
    </citation>
    <scope>IDENTIFICATION</scope>
    <source>
        <strain evidence="14">2N</strain>
    </source>
</reference>
<dbReference type="InParanoid" id="H0VGJ8"/>
<dbReference type="CTD" id="55010"/>
<dbReference type="FunCoup" id="H0VGJ8">
    <property type="interactions" value="1163"/>
</dbReference>
<dbReference type="SUPFAM" id="SSF52540">
    <property type="entry name" value="P-loop containing nucleoside triphosphate hydrolases"/>
    <property type="match status" value="1"/>
</dbReference>
<dbReference type="KEGG" id="cpoc:100728642"/>
<name>H0VGJ8_CAVPO</name>
<reference evidence="15" key="1">
    <citation type="journal article" date="2011" name="Nature">
        <title>A high-resolution map of human evolutionary constraint using 29 mammals.</title>
        <authorList>
            <person name="Lindblad-Toh K."/>
            <person name="Garber M."/>
            <person name="Zuk O."/>
            <person name="Lin M.F."/>
            <person name="Parker B.J."/>
            <person name="Washietl S."/>
            <person name="Kheradpour P."/>
            <person name="Ernst J."/>
            <person name="Jordan G."/>
            <person name="Mauceli E."/>
            <person name="Ward L.D."/>
            <person name="Lowe C.B."/>
            <person name="Holloway A.K."/>
            <person name="Clamp M."/>
            <person name="Gnerre S."/>
            <person name="Alfoldi J."/>
            <person name="Beal K."/>
            <person name="Chang J."/>
            <person name="Clawson H."/>
            <person name="Cuff J."/>
            <person name="Di Palma F."/>
            <person name="Fitzgerald S."/>
            <person name="Flicek P."/>
            <person name="Guttman M."/>
            <person name="Hubisz M.J."/>
            <person name="Jaffe D.B."/>
            <person name="Jungreis I."/>
            <person name="Kent W.J."/>
            <person name="Kostka D."/>
            <person name="Lara M."/>
            <person name="Martins A.L."/>
            <person name="Massingham T."/>
            <person name="Moltke I."/>
            <person name="Raney B.J."/>
            <person name="Rasmussen M.D."/>
            <person name="Robinson J."/>
            <person name="Stark A."/>
            <person name="Vilella A.J."/>
            <person name="Wen J."/>
            <person name="Xie X."/>
            <person name="Zody M.C."/>
            <person name="Baldwin J."/>
            <person name="Bloom T."/>
            <person name="Chin C.W."/>
            <person name="Heiman D."/>
            <person name="Nicol R."/>
            <person name="Nusbaum C."/>
            <person name="Young S."/>
            <person name="Wilkinson J."/>
            <person name="Worley K.C."/>
            <person name="Kovar C.L."/>
            <person name="Muzny D.M."/>
            <person name="Gibbs R.A."/>
            <person name="Cree A."/>
            <person name="Dihn H.H."/>
            <person name="Fowler G."/>
            <person name="Jhangiani S."/>
            <person name="Joshi V."/>
            <person name="Lee S."/>
            <person name="Lewis L.R."/>
            <person name="Nazareth L.V."/>
            <person name="Okwuonu G."/>
            <person name="Santibanez J."/>
            <person name="Warren W.C."/>
            <person name="Mardis E.R."/>
            <person name="Weinstock G.M."/>
            <person name="Wilson R.K."/>
            <person name="Delehaunty K."/>
            <person name="Dooling D."/>
            <person name="Fronik C."/>
            <person name="Fulton L."/>
            <person name="Fulton B."/>
            <person name="Graves T."/>
            <person name="Minx P."/>
            <person name="Sodergren E."/>
            <person name="Birney E."/>
            <person name="Margulies E.H."/>
            <person name="Herrero J."/>
            <person name="Green E.D."/>
            <person name="Haussler D."/>
            <person name="Siepel A."/>
            <person name="Goldman N."/>
            <person name="Pollard K.S."/>
            <person name="Pedersen J.S."/>
            <person name="Lander E.S."/>
            <person name="Kellis M."/>
        </authorList>
    </citation>
    <scope>NUCLEOTIDE SEQUENCE [LARGE SCALE GENOMIC DNA]</scope>
    <source>
        <strain evidence="15">2N</strain>
    </source>
</reference>
<evidence type="ECO:0000256" key="4">
    <source>
        <dbReference type="ARBA" id="ARBA00014320"/>
    </source>
</evidence>
<evidence type="ECO:0000256" key="10">
    <source>
        <dbReference type="ARBA" id="ARBA00031632"/>
    </source>
</evidence>
<sequence length="577" mass="64039">MAVLNPKPVLAMIRAFRRNWRALGSPERTTVCGVDSMLLALQLAMAENNRLHCGEFVVSLSDVLMTWKYLLHEKLDLPVGHMAMADHYEDVKKTYEDFLKNSNMLDLIDVYKKCRILTSSSHNKDIIAPIQLRDFLLDKEREVEDEAGLCPPSPLKYSEDDEKVKLLAKKIFFSYLNLLVNSKNDLALAHILNIPDRGLGREAFTDLKHAAREKQTSIFLAATSFIRRIELGGKGYAPSPSDPLRTHIKGLSDFVTFLDKLHEILGEIPDPSVAGGRILSVIKMRLIKGQSSKASFCQAVEEIAQDLDLRIKNIVTSEQEDGVLGPTDTSPARPKSHAINHGTAYCGRDTVKTLLVLLDEEAASAPTKNKAELLYSDGNTIHRDGASLLTLFRSPTPVENSSMKPLRERISKSVQEKKVKMKQALIRSQFSCTYKDDYMGSKDKQKHINWAPKLLHALHVEKDLSEGVDPSAGRLTVGTHSGNIHLDRSKNDRIAKKSDNQTGNKSSKRKQLDADGPDSLWAPGSEPPQCKTAKLPEGPNDLQRKAGGRVAGVARGRPCARAALVPGQTKLTRFFML</sequence>
<comment type="similarity">
    <text evidence="3">Belongs to the PARI family.</text>
</comment>
<keyword evidence="8" id="KW-0234">DNA repair</keyword>
<keyword evidence="9" id="KW-0539">Nucleus</keyword>
<accession>H0VGJ8</accession>
<dbReference type="GeneTree" id="ENSGT00390000006088"/>
<dbReference type="GO" id="GO:0006281">
    <property type="term" value="P:DNA repair"/>
    <property type="evidence" value="ECO:0007669"/>
    <property type="project" value="UniProtKB-KW"/>
</dbReference>